<dbReference type="AlphaFoldDB" id="A0A8J7CNB9"/>
<proteinExistence type="predicted"/>
<dbReference type="PROSITE" id="PS51782">
    <property type="entry name" value="LYSM"/>
    <property type="match status" value="1"/>
</dbReference>
<keyword evidence="1" id="KW-0732">Signal</keyword>
<evidence type="ECO:0000313" key="3">
    <source>
        <dbReference type="EMBL" id="MBD3870453.1"/>
    </source>
</evidence>
<dbReference type="EMBL" id="JACXWA010000062">
    <property type="protein sequence ID" value="MBD3870453.1"/>
    <property type="molecule type" value="Genomic_DNA"/>
</dbReference>
<reference evidence="3 4" key="1">
    <citation type="submission" date="2020-08" db="EMBL/GenBank/DDBJ databases">
        <title>Acidobacteriota in marine sediments use diverse sulfur dissimilation pathways.</title>
        <authorList>
            <person name="Wasmund K."/>
        </authorList>
    </citation>
    <scope>NUCLEOTIDE SEQUENCE [LARGE SCALE GENOMIC DNA]</scope>
    <source>
        <strain evidence="3">MAG AM3-A</strain>
    </source>
</reference>
<protein>
    <submittedName>
        <fullName evidence="3">LysM peptidoglycan-binding domain-containing protein</fullName>
    </submittedName>
</protein>
<dbReference type="Pfam" id="PF01476">
    <property type="entry name" value="LysM"/>
    <property type="match status" value="1"/>
</dbReference>
<evidence type="ECO:0000259" key="2">
    <source>
        <dbReference type="PROSITE" id="PS51782"/>
    </source>
</evidence>
<organism evidence="3 4">
    <name type="scientific">Candidatus Sulfomarinibacter kjeldsenii</name>
    <dbReference type="NCBI Taxonomy" id="2885994"/>
    <lineage>
        <taxon>Bacteria</taxon>
        <taxon>Pseudomonadati</taxon>
        <taxon>Acidobacteriota</taxon>
        <taxon>Thermoanaerobaculia</taxon>
        <taxon>Thermoanaerobaculales</taxon>
        <taxon>Candidatus Sulfomarinibacteraceae</taxon>
        <taxon>Candidatus Sulfomarinibacter</taxon>
    </lineage>
</organism>
<dbReference type="SUPFAM" id="SSF54106">
    <property type="entry name" value="LysM domain"/>
    <property type="match status" value="1"/>
</dbReference>
<dbReference type="InterPro" id="IPR036779">
    <property type="entry name" value="LysM_dom_sf"/>
</dbReference>
<dbReference type="Proteomes" id="UP000598633">
    <property type="component" value="Unassembled WGS sequence"/>
</dbReference>
<dbReference type="CDD" id="cd00118">
    <property type="entry name" value="LysM"/>
    <property type="match status" value="1"/>
</dbReference>
<accession>A0A8J7CNB9</accession>
<feature type="domain" description="LysM" evidence="2">
    <location>
        <begin position="51"/>
        <end position="99"/>
    </location>
</feature>
<dbReference type="PANTHER" id="PTHR34700:SF4">
    <property type="entry name" value="PHAGE-LIKE ELEMENT PBSX PROTEIN XKDP"/>
    <property type="match status" value="1"/>
</dbReference>
<dbReference type="PANTHER" id="PTHR34700">
    <property type="entry name" value="POTASSIUM BINDING PROTEIN KBP"/>
    <property type="match status" value="1"/>
</dbReference>
<sequence>MSAKNLFAIIAVFLPLMAAAQSVAPPPQPLHFVNDHWTPYDPPAAFPEGAMVHTIVKGDTLWDLADHYLGDPFLWPQIWERNPYIKDSHWIYPGDPVVIDLAVQEAPVAEADVPFEETVTSEYDEDFGGGDEIMPRPLGSSADVYCFAELVQDEGIFPFTVASSEQIEYQDSYSEGDVLYIDGGINQGVKAGDRFFILHRVRPLHHPVSNSKLGFVFTQVGQLKVLCSQEDTSIAEITYACDPVYIGDVLKPFAPVPVPLVIPPDPTDRCDVPNGKPTGYITYDRDDQIDIGTHWLVFLDLGAAEGLYPGTFATVFRDNPVKGMPRLVMGEVGVLTVDETYSTALVTQSWSPLAVGDRIEVK</sequence>
<feature type="signal peptide" evidence="1">
    <location>
        <begin position="1"/>
        <end position="20"/>
    </location>
</feature>
<dbReference type="Gene3D" id="3.10.350.10">
    <property type="entry name" value="LysM domain"/>
    <property type="match status" value="1"/>
</dbReference>
<feature type="chain" id="PRO_5035322700" evidence="1">
    <location>
        <begin position="21"/>
        <end position="362"/>
    </location>
</feature>
<dbReference type="InterPro" id="IPR052196">
    <property type="entry name" value="Bact_Kbp"/>
</dbReference>
<comment type="caution">
    <text evidence="3">The sequence shown here is derived from an EMBL/GenBank/DDBJ whole genome shotgun (WGS) entry which is preliminary data.</text>
</comment>
<dbReference type="SMART" id="SM00257">
    <property type="entry name" value="LysM"/>
    <property type="match status" value="1"/>
</dbReference>
<name>A0A8J7CNB9_9BACT</name>
<gene>
    <name evidence="3" type="ORF">IFJ97_03725</name>
</gene>
<evidence type="ECO:0000313" key="4">
    <source>
        <dbReference type="Proteomes" id="UP000598633"/>
    </source>
</evidence>
<dbReference type="InterPro" id="IPR018392">
    <property type="entry name" value="LysM"/>
</dbReference>
<evidence type="ECO:0000256" key="1">
    <source>
        <dbReference type="SAM" id="SignalP"/>
    </source>
</evidence>